<keyword evidence="1" id="KW-1133">Transmembrane helix</keyword>
<protein>
    <submittedName>
        <fullName evidence="2">Integrating conjugative element membrane protein, PFL_4697 family</fullName>
    </submittedName>
</protein>
<dbReference type="Proteomes" id="UP000199524">
    <property type="component" value="Chromosome I"/>
</dbReference>
<evidence type="ECO:0000256" key="1">
    <source>
        <dbReference type="SAM" id="Phobius"/>
    </source>
</evidence>
<feature type="transmembrane region" description="Helical" evidence="1">
    <location>
        <begin position="156"/>
        <end position="179"/>
    </location>
</feature>
<gene>
    <name evidence="2" type="ORF">SAMN05216598_4635</name>
</gene>
<evidence type="ECO:0000313" key="2">
    <source>
        <dbReference type="EMBL" id="SDT25029.1"/>
    </source>
</evidence>
<dbReference type="InterPro" id="IPR022266">
    <property type="entry name" value="DtrJ-like"/>
</dbReference>
<evidence type="ECO:0000313" key="3">
    <source>
        <dbReference type="Proteomes" id="UP000199524"/>
    </source>
</evidence>
<dbReference type="RefSeq" id="WP_090209204.1">
    <property type="nucleotide sequence ID" value="NZ_LT629777.1"/>
</dbReference>
<proteinExistence type="predicted"/>
<name>A0A1H1YUQ7_9PSED</name>
<sequence length="249" mass="28014">MASTTETARNQQAYREKGLISTLLGLPFAFLGILMVALFFSIVSEWIGLFFFWPQAGWRHSQDMLNSELAWISATYHDSLWLDDVGQSARRIIVLTYEWCFEQTGLIHWINRSAEQARLNNRQGVGLLHYLGRAYVHIEDYGLAAVYAVLTLLARVMILLLSLPLVLSAVFTGVVDGLVRRDLRRFGAGRESGFIYHRAKRLIIPLWVAPWIIYPALPISVNPLLILLPGAIALGLIASIAVGSFKKYL</sequence>
<keyword evidence="3" id="KW-1185">Reference proteome</keyword>
<dbReference type="AlphaFoldDB" id="A0A1H1YUQ7"/>
<dbReference type="EMBL" id="LT629777">
    <property type="protein sequence ID" value="SDT25029.1"/>
    <property type="molecule type" value="Genomic_DNA"/>
</dbReference>
<feature type="transmembrane region" description="Helical" evidence="1">
    <location>
        <begin position="19"/>
        <end position="43"/>
    </location>
</feature>
<keyword evidence="1" id="KW-0812">Transmembrane</keyword>
<reference evidence="3" key="1">
    <citation type="submission" date="2016-10" db="EMBL/GenBank/DDBJ databases">
        <authorList>
            <person name="Varghese N."/>
            <person name="Submissions S."/>
        </authorList>
    </citation>
    <scope>NUCLEOTIDE SEQUENCE [LARGE SCALE GENOMIC DNA]</scope>
    <source>
        <strain evidence="3">ATCC 23835</strain>
    </source>
</reference>
<feature type="transmembrane region" description="Helical" evidence="1">
    <location>
        <begin position="199"/>
        <end position="217"/>
    </location>
</feature>
<feature type="transmembrane region" description="Helical" evidence="1">
    <location>
        <begin position="223"/>
        <end position="245"/>
    </location>
</feature>
<dbReference type="GeneID" id="300209518"/>
<accession>A0A1H1YUQ7</accession>
<dbReference type="NCBIfam" id="TIGR03747">
    <property type="entry name" value="conj_TIGR03747"/>
    <property type="match status" value="1"/>
</dbReference>
<keyword evidence="1" id="KW-0472">Membrane</keyword>
<dbReference type="Pfam" id="PF14348">
    <property type="entry name" value="DtrJ-like"/>
    <property type="match status" value="1"/>
</dbReference>
<organism evidence="2 3">
    <name type="scientific">Pseudomonas asplenii</name>
    <dbReference type="NCBI Taxonomy" id="53407"/>
    <lineage>
        <taxon>Bacteria</taxon>
        <taxon>Pseudomonadati</taxon>
        <taxon>Pseudomonadota</taxon>
        <taxon>Gammaproteobacteria</taxon>
        <taxon>Pseudomonadales</taxon>
        <taxon>Pseudomonadaceae</taxon>
        <taxon>Pseudomonas</taxon>
    </lineage>
</organism>